<dbReference type="GO" id="GO:0006260">
    <property type="term" value="P:DNA replication"/>
    <property type="evidence" value="ECO:0007669"/>
    <property type="project" value="UniProtKB-KW"/>
</dbReference>
<proteinExistence type="inferred from homology"/>
<evidence type="ECO:0000256" key="5">
    <source>
        <dbReference type="ARBA" id="ARBA00022759"/>
    </source>
</evidence>
<dbReference type="Pfam" id="PF05840">
    <property type="entry name" value="Phage_GPA"/>
    <property type="match status" value="1"/>
</dbReference>
<protein>
    <recommendedName>
        <fullName evidence="7">Replication gene A protein-like domain-containing protein</fullName>
    </recommendedName>
</protein>
<name>A0A1E5CP29_9VIBR</name>
<comment type="function">
    <text evidence="1">Possible endonuclease which induces a single-strand cut and initiates DNA replication.</text>
</comment>
<comment type="similarity">
    <text evidence="2">Belongs to the phage GPA family.</text>
</comment>
<evidence type="ECO:0000256" key="1">
    <source>
        <dbReference type="ARBA" id="ARBA00003293"/>
    </source>
</evidence>
<accession>A0A1E5CP29</accession>
<keyword evidence="5" id="KW-0255">Endonuclease</keyword>
<keyword evidence="6" id="KW-0378">Hydrolase</keyword>
<evidence type="ECO:0000256" key="2">
    <source>
        <dbReference type="ARBA" id="ARBA00009260"/>
    </source>
</evidence>
<dbReference type="InterPro" id="IPR008766">
    <property type="entry name" value="Replication_gene_A-like"/>
</dbReference>
<dbReference type="GO" id="GO:0004519">
    <property type="term" value="F:endonuclease activity"/>
    <property type="evidence" value="ECO:0007669"/>
    <property type="project" value="UniProtKB-KW"/>
</dbReference>
<evidence type="ECO:0000313" key="9">
    <source>
        <dbReference type="Proteomes" id="UP000094165"/>
    </source>
</evidence>
<evidence type="ECO:0000256" key="4">
    <source>
        <dbReference type="ARBA" id="ARBA00022722"/>
    </source>
</evidence>
<dbReference type="Proteomes" id="UP000094165">
    <property type="component" value="Unassembled WGS sequence"/>
</dbReference>
<dbReference type="EMBL" id="AJYW02000285">
    <property type="protein sequence ID" value="OEE71665.1"/>
    <property type="molecule type" value="Genomic_DNA"/>
</dbReference>
<keyword evidence="9" id="KW-1185">Reference proteome</keyword>
<keyword evidence="3" id="KW-0235">DNA replication</keyword>
<dbReference type="GO" id="GO:0016787">
    <property type="term" value="F:hydrolase activity"/>
    <property type="evidence" value="ECO:0007669"/>
    <property type="project" value="UniProtKB-KW"/>
</dbReference>
<sequence length="599" mass="69475">MYDSKHNHINPYEDGSFEERSWTPTVSIISERKAKIRAHTAVMRDYLISLLDKDVEPHQKAHKHSIIDCLYNDLFEGYSAEELKGRFAPHRLFNATEENTRDAGEELCAYVIFLYSIASKECYVGSYECDVQFMKLARALLPKSLQGFFNVKTKHLVGKILRLTDKSTCRSRFNKIVKEQLLFDDMCLRNLGSKKGEYARARQVNKDMLFSEYAGERSIKKRFEQLEYRDNYLKSKYIRKDVTAYDLQKKDSSKAAESYLEMLGMEEKAKELGYIFLFITLTCPPEFHSNTIRKKSKWANKSAKEANEFLQEQWRKLGRALDKFDLYFNIERGGAFGKKVVEPHKDGCPHWHLILFCHPSQVDDFKNLFMKFFSRKSGNNHSYGCDIVEQGKDRSGKALKDNAQASPASYILKYMQKTKNVRLDDGAISDDNNVAVDAWKHATRIRTSANFGIKGVTSKFNDCRKIANKNKDLFFDIINREDFSGSAKLSRKARKVFFVRVLRAMNVDLFDFEKHAEIEKRVYEMVSVIKAASAKTVMTKASKLSQNKENKVIKYGTDYRLFMTLASTLTYIKKQVQNRFLEEVKINKALSFDFVVMEL</sequence>
<feature type="domain" description="Replication gene A protein-like" evidence="7">
    <location>
        <begin position="202"/>
        <end position="419"/>
    </location>
</feature>
<evidence type="ECO:0000259" key="7">
    <source>
        <dbReference type="Pfam" id="PF05840"/>
    </source>
</evidence>
<keyword evidence="4" id="KW-0540">Nuclease</keyword>
<organism evidence="8 9">
    <name type="scientific">Vibrio genomosp. F6 str. FF-238</name>
    <dbReference type="NCBI Taxonomy" id="1191298"/>
    <lineage>
        <taxon>Bacteria</taxon>
        <taxon>Pseudomonadati</taxon>
        <taxon>Pseudomonadota</taxon>
        <taxon>Gammaproteobacteria</taxon>
        <taxon>Vibrionales</taxon>
        <taxon>Vibrionaceae</taxon>
        <taxon>Vibrio</taxon>
    </lineage>
</organism>
<evidence type="ECO:0000256" key="3">
    <source>
        <dbReference type="ARBA" id="ARBA00022705"/>
    </source>
</evidence>
<comment type="caution">
    <text evidence="8">The sequence shown here is derived from an EMBL/GenBank/DDBJ whole genome shotgun (WGS) entry which is preliminary data.</text>
</comment>
<evidence type="ECO:0000256" key="6">
    <source>
        <dbReference type="ARBA" id="ARBA00022801"/>
    </source>
</evidence>
<reference evidence="8 9" key="1">
    <citation type="journal article" date="2012" name="Science">
        <title>Ecological populations of bacteria act as socially cohesive units of antibiotic production and resistance.</title>
        <authorList>
            <person name="Cordero O.X."/>
            <person name="Wildschutte H."/>
            <person name="Kirkup B."/>
            <person name="Proehl S."/>
            <person name="Ngo L."/>
            <person name="Hussain F."/>
            <person name="Le Roux F."/>
            <person name="Mincer T."/>
            <person name="Polz M.F."/>
        </authorList>
    </citation>
    <scope>NUCLEOTIDE SEQUENCE [LARGE SCALE GENOMIC DNA]</scope>
    <source>
        <strain evidence="8 9">FF-238</strain>
    </source>
</reference>
<evidence type="ECO:0000313" key="8">
    <source>
        <dbReference type="EMBL" id="OEE71665.1"/>
    </source>
</evidence>
<dbReference type="AlphaFoldDB" id="A0A1E5CP29"/>
<gene>
    <name evidence="8" type="ORF">A130_07730</name>
</gene>